<name>A0ABX1CKA4_9SPHN</name>
<accession>A0ABX1CKA4</accession>
<organism evidence="1 2">
    <name type="scientific">Sphingomonas corticis</name>
    <dbReference type="NCBI Taxonomy" id="2722791"/>
    <lineage>
        <taxon>Bacteria</taxon>
        <taxon>Pseudomonadati</taxon>
        <taxon>Pseudomonadota</taxon>
        <taxon>Alphaproteobacteria</taxon>
        <taxon>Sphingomonadales</taxon>
        <taxon>Sphingomonadaceae</taxon>
        <taxon>Sphingomonas</taxon>
    </lineage>
</organism>
<evidence type="ECO:0000313" key="2">
    <source>
        <dbReference type="Proteomes" id="UP000732399"/>
    </source>
</evidence>
<dbReference type="InterPro" id="IPR027417">
    <property type="entry name" value="P-loop_NTPase"/>
</dbReference>
<dbReference type="Proteomes" id="UP000732399">
    <property type="component" value="Unassembled WGS sequence"/>
</dbReference>
<dbReference type="Pfam" id="PF05621">
    <property type="entry name" value="TniB"/>
    <property type="match status" value="1"/>
</dbReference>
<sequence length="309" mass="34690">MPGNAEVRRRSSLAARLLEDEWIEHAPQRAIIDELLRYRDDTQDRLGRPLSGRRLSQFSQAGKSRTMEQLKREMAAEREAAGLPPNPYQVVIVELDRRMTLKAFYQEVLKELDDEFWNEKVSAKVLENRIADFVRRLGVELLIADEVQHLRSKAKEAGEVTDRLKVFLDKGVVPLVLVGDEDSVEFFRINGKLAARLGRPLELTPLDPQRTKGDARLFKLFCGAVDDLLVTSGVFGMRSGLTDHAMLDRLLKVSSGHVGRVARVVGIAASDAVWRGADRVEPYDLSKVTREYAIGAGWLTDDPFSAKPA</sequence>
<comment type="caution">
    <text evidence="1">The sequence shown here is derived from an EMBL/GenBank/DDBJ whole genome shotgun (WGS) entry which is preliminary data.</text>
</comment>
<reference evidence="1 2" key="1">
    <citation type="submission" date="2020-03" db="EMBL/GenBank/DDBJ databases">
        <authorList>
            <person name="Wang L."/>
            <person name="He N."/>
            <person name="Li Y."/>
            <person name="Fang Y."/>
            <person name="Zhang F."/>
        </authorList>
    </citation>
    <scope>NUCLEOTIDE SEQUENCE [LARGE SCALE GENOMIC DNA]</scope>
    <source>
        <strain evidence="1 2">36D10-4-7</strain>
    </source>
</reference>
<proteinExistence type="predicted"/>
<dbReference type="EMBL" id="JAAVJH010000003">
    <property type="protein sequence ID" value="NJR78409.1"/>
    <property type="molecule type" value="Genomic_DNA"/>
</dbReference>
<evidence type="ECO:0000313" key="1">
    <source>
        <dbReference type="EMBL" id="NJR78409.1"/>
    </source>
</evidence>
<keyword evidence="2" id="KW-1185">Reference proteome</keyword>
<dbReference type="SUPFAM" id="SSF52540">
    <property type="entry name" value="P-loop containing nucleoside triphosphate hydrolases"/>
    <property type="match status" value="1"/>
</dbReference>
<protein>
    <submittedName>
        <fullName evidence="1">AAA family ATPase</fullName>
    </submittedName>
</protein>
<dbReference type="RefSeq" id="WP_168133897.1">
    <property type="nucleotide sequence ID" value="NZ_JAAVJH010000003.1"/>
</dbReference>
<gene>
    <name evidence="1" type="ORF">HBH26_07220</name>
</gene>
<dbReference type="Gene3D" id="3.40.50.300">
    <property type="entry name" value="P-loop containing nucleotide triphosphate hydrolases"/>
    <property type="match status" value="1"/>
</dbReference>
<dbReference type="InterPro" id="IPR008868">
    <property type="entry name" value="TniB"/>
</dbReference>